<keyword evidence="2" id="KW-1185">Reference proteome</keyword>
<dbReference type="RefSeq" id="WP_053471230.1">
    <property type="nucleotide sequence ID" value="NZ_CAIJDE010000058.1"/>
</dbReference>
<organism evidence="1 2">
    <name type="scientific">Flavobacterium panici</name>
    <dbReference type="NCBI Taxonomy" id="2654843"/>
    <lineage>
        <taxon>Bacteria</taxon>
        <taxon>Pseudomonadati</taxon>
        <taxon>Bacteroidota</taxon>
        <taxon>Flavobacteriia</taxon>
        <taxon>Flavobacteriales</taxon>
        <taxon>Flavobacteriaceae</taxon>
        <taxon>Flavobacterium</taxon>
    </lineage>
</organism>
<dbReference type="EMBL" id="CAIJDE010000058">
    <property type="protein sequence ID" value="CAC9976130.1"/>
    <property type="molecule type" value="Genomic_DNA"/>
</dbReference>
<sequence>MSIPLALQNEKFANCQESIKILYLVDDNFRCMCDDYNITKENVEFFKQKTEEDFQCRMEYETLSIELEEEILRYIAERTDQ</sequence>
<proteinExistence type="predicted"/>
<dbReference type="AlphaFoldDB" id="A0A9N8J4P0"/>
<accession>A0A9N8J4P0</accession>
<protein>
    <submittedName>
        <fullName evidence="1">Uncharacterized protein</fullName>
    </submittedName>
</protein>
<reference evidence="1 2" key="1">
    <citation type="submission" date="2020-06" db="EMBL/GenBank/DDBJ databases">
        <authorList>
            <person name="Criscuolo A."/>
        </authorList>
    </citation>
    <scope>NUCLEOTIDE SEQUENCE [LARGE SCALE GENOMIC DNA]</scope>
    <source>
        <strain evidence="1">PXU-55</strain>
    </source>
</reference>
<evidence type="ECO:0000313" key="2">
    <source>
        <dbReference type="Proteomes" id="UP000533639"/>
    </source>
</evidence>
<comment type="caution">
    <text evidence="1">The sequence shown here is derived from an EMBL/GenBank/DDBJ whole genome shotgun (WGS) entry which is preliminary data.</text>
</comment>
<evidence type="ECO:0000313" key="1">
    <source>
        <dbReference type="EMBL" id="CAC9976130.1"/>
    </source>
</evidence>
<gene>
    <name evidence="1" type="ORF">FLAPXU55_03854</name>
</gene>
<name>A0A9N8J4P0_9FLAO</name>
<dbReference type="Proteomes" id="UP000533639">
    <property type="component" value="Unassembled WGS sequence"/>
</dbReference>